<evidence type="ECO:0000313" key="5">
    <source>
        <dbReference type="Proteomes" id="UP000602510"/>
    </source>
</evidence>
<name>A0A833W5S9_PHYIN</name>
<keyword evidence="2" id="KW-0812">Transmembrane</keyword>
<organism evidence="3 5">
    <name type="scientific">Phytophthora infestans</name>
    <name type="common">Potato late blight agent</name>
    <name type="synonym">Botrytis infestans</name>
    <dbReference type="NCBI Taxonomy" id="4787"/>
    <lineage>
        <taxon>Eukaryota</taxon>
        <taxon>Sar</taxon>
        <taxon>Stramenopiles</taxon>
        <taxon>Oomycota</taxon>
        <taxon>Peronosporomycetes</taxon>
        <taxon>Peronosporales</taxon>
        <taxon>Peronosporaceae</taxon>
        <taxon>Phytophthora</taxon>
    </lineage>
</organism>
<feature type="transmembrane region" description="Helical" evidence="2">
    <location>
        <begin position="233"/>
        <end position="256"/>
    </location>
</feature>
<evidence type="ECO:0000256" key="1">
    <source>
        <dbReference type="SAM" id="MobiDB-lite"/>
    </source>
</evidence>
<proteinExistence type="predicted"/>
<reference evidence="3" key="1">
    <citation type="submission" date="2020-04" db="EMBL/GenBank/DDBJ databases">
        <title>Hybrid Assembly of Korean Phytophthora infestans isolates.</title>
        <authorList>
            <person name="Prokchorchik M."/>
            <person name="Lee Y."/>
            <person name="Seo J."/>
            <person name="Cho J.-H."/>
            <person name="Park Y.-E."/>
            <person name="Jang D.-C."/>
            <person name="Im J.-S."/>
            <person name="Choi J.-G."/>
            <person name="Park H.-J."/>
            <person name="Lee G.-B."/>
            <person name="Lee Y.-G."/>
            <person name="Hong S.-Y."/>
            <person name="Cho K."/>
            <person name="Sohn K.H."/>
        </authorList>
    </citation>
    <scope>NUCLEOTIDE SEQUENCE</scope>
    <source>
        <strain evidence="3">KR_1_A1</strain>
        <strain evidence="4">KR_2_A2</strain>
    </source>
</reference>
<keyword evidence="2" id="KW-0472">Membrane</keyword>
<gene>
    <name evidence="3" type="ORF">GN244_ATG18624</name>
    <name evidence="4" type="ORF">GN958_ATG15425</name>
</gene>
<feature type="compositionally biased region" description="Low complexity" evidence="1">
    <location>
        <begin position="282"/>
        <end position="298"/>
    </location>
</feature>
<evidence type="ECO:0000256" key="2">
    <source>
        <dbReference type="SAM" id="Phobius"/>
    </source>
</evidence>
<evidence type="ECO:0000313" key="4">
    <source>
        <dbReference type="EMBL" id="KAF4135360.1"/>
    </source>
</evidence>
<protein>
    <submittedName>
        <fullName evidence="3">Uncharacterized protein</fullName>
    </submittedName>
</protein>
<dbReference type="EMBL" id="JAACNO010002167">
    <property type="protein sequence ID" value="KAF4135360.1"/>
    <property type="molecule type" value="Genomic_DNA"/>
</dbReference>
<sequence length="311" mass="34400">MVSESVDLPLVIDDMQLEADAMAWEFVPLTQAAAQVALDAVRYQSNYLRTVTTRLCLHSISTIRKRVSSSITSYLFSVDGCELSLVNPTGRCDIYFCRPYTYELQLVQKAIESDIFVVQSIYKTLDQKSLEELRLEASNLDFSTMVESIFYPYEIPLHTEQPIVRQAVANAEPESPILNEDPVNSFSHLKKLWKSQPIPTQEDTISPLSLRVEPASIVAAHTENIEASRTATVIAIIGIATVAISTIAFVVALLVVRWRGRVNATELALSEEYPPLSGVPKSTEGTVSTSSTQSVASDTKPEIERITGFLI</sequence>
<comment type="caution">
    <text evidence="3">The sequence shown here is derived from an EMBL/GenBank/DDBJ whole genome shotgun (WGS) entry which is preliminary data.</text>
</comment>
<dbReference type="Proteomes" id="UP000704712">
    <property type="component" value="Unassembled WGS sequence"/>
</dbReference>
<dbReference type="OMA" id="WEFVPLT"/>
<accession>A0A833W5S9</accession>
<dbReference type="Proteomes" id="UP000602510">
    <property type="component" value="Unassembled WGS sequence"/>
</dbReference>
<keyword evidence="2" id="KW-1133">Transmembrane helix</keyword>
<evidence type="ECO:0000313" key="3">
    <source>
        <dbReference type="EMBL" id="KAF4029677.1"/>
    </source>
</evidence>
<dbReference type="AlphaFoldDB" id="A0A833W5S9"/>
<feature type="region of interest" description="Disordered" evidence="1">
    <location>
        <begin position="276"/>
        <end position="299"/>
    </location>
</feature>
<keyword evidence="5" id="KW-1185">Reference proteome</keyword>
<dbReference type="EMBL" id="WSZM01000791">
    <property type="protein sequence ID" value="KAF4029677.1"/>
    <property type="molecule type" value="Genomic_DNA"/>
</dbReference>